<evidence type="ECO:0000256" key="6">
    <source>
        <dbReference type="ARBA" id="ARBA00022840"/>
    </source>
</evidence>
<keyword evidence="6" id="KW-0067">ATP-binding</keyword>
<dbReference type="Proteomes" id="UP000254575">
    <property type="component" value="Unassembled WGS sequence"/>
</dbReference>
<dbReference type="EC" id="2.7.1.49" evidence="2"/>
<dbReference type="FunFam" id="3.40.1190.20:FF:000003">
    <property type="entry name" value="Phosphomethylpyrimidine kinase ThiD"/>
    <property type="match status" value="1"/>
</dbReference>
<keyword evidence="5 8" id="KW-0418">Kinase</keyword>
<evidence type="ECO:0000256" key="4">
    <source>
        <dbReference type="ARBA" id="ARBA00022741"/>
    </source>
</evidence>
<reference evidence="8 9" key="1">
    <citation type="submission" date="2018-06" db="EMBL/GenBank/DDBJ databases">
        <authorList>
            <consortium name="Pathogen Informatics"/>
            <person name="Doyle S."/>
        </authorList>
    </citation>
    <scope>NUCLEOTIDE SEQUENCE [LARGE SCALE GENOMIC DNA]</scope>
    <source>
        <strain evidence="8 9">NCTC10717</strain>
    </source>
</reference>
<gene>
    <name evidence="8" type="primary">thiD</name>
    <name evidence="8" type="ORF">NCTC10717_02355</name>
</gene>
<dbReference type="GO" id="GO:0005829">
    <property type="term" value="C:cytosol"/>
    <property type="evidence" value="ECO:0007669"/>
    <property type="project" value="TreeGrafter"/>
</dbReference>
<protein>
    <recommendedName>
        <fullName evidence="2">hydroxymethylpyrimidine kinase</fullName>
        <ecNumber evidence="2">2.7.1.49</ecNumber>
    </recommendedName>
</protein>
<evidence type="ECO:0000259" key="7">
    <source>
        <dbReference type="Pfam" id="PF08543"/>
    </source>
</evidence>
<comment type="pathway">
    <text evidence="1">Cofactor biosynthesis; thiamine diphosphate biosynthesis.</text>
</comment>
<dbReference type="AlphaFoldDB" id="A0A380N1D4"/>
<dbReference type="NCBIfam" id="TIGR00097">
    <property type="entry name" value="HMP-P_kinase"/>
    <property type="match status" value="1"/>
</dbReference>
<dbReference type="Gene3D" id="3.40.1190.20">
    <property type="match status" value="1"/>
</dbReference>
<keyword evidence="9" id="KW-1185">Reference proteome</keyword>
<evidence type="ECO:0000256" key="5">
    <source>
        <dbReference type="ARBA" id="ARBA00022777"/>
    </source>
</evidence>
<dbReference type="InterPro" id="IPR004399">
    <property type="entry name" value="HMP/HMP-P_kinase_dom"/>
</dbReference>
<dbReference type="GO" id="GO:0009229">
    <property type="term" value="P:thiamine diphosphate biosynthetic process"/>
    <property type="evidence" value="ECO:0007669"/>
    <property type="project" value="UniProtKB-UniPathway"/>
</dbReference>
<evidence type="ECO:0000256" key="1">
    <source>
        <dbReference type="ARBA" id="ARBA00004948"/>
    </source>
</evidence>
<dbReference type="CDD" id="cd01169">
    <property type="entry name" value="HMPP_kinase"/>
    <property type="match status" value="1"/>
</dbReference>
<keyword evidence="3 8" id="KW-0808">Transferase</keyword>
<evidence type="ECO:0000256" key="3">
    <source>
        <dbReference type="ARBA" id="ARBA00022679"/>
    </source>
</evidence>
<dbReference type="Pfam" id="PF08543">
    <property type="entry name" value="Phos_pyr_kin"/>
    <property type="match status" value="1"/>
</dbReference>
<dbReference type="GO" id="GO:0008972">
    <property type="term" value="F:phosphomethylpyrimidine kinase activity"/>
    <property type="evidence" value="ECO:0007669"/>
    <property type="project" value="InterPro"/>
</dbReference>
<dbReference type="InterPro" id="IPR013749">
    <property type="entry name" value="PM/HMP-P_kinase-1"/>
</dbReference>
<evidence type="ECO:0000313" key="8">
    <source>
        <dbReference type="EMBL" id="SUO98599.1"/>
    </source>
</evidence>
<evidence type="ECO:0000313" key="9">
    <source>
        <dbReference type="Proteomes" id="UP000254575"/>
    </source>
</evidence>
<dbReference type="GO" id="GO:0005524">
    <property type="term" value="F:ATP binding"/>
    <property type="evidence" value="ECO:0007669"/>
    <property type="project" value="UniProtKB-KW"/>
</dbReference>
<dbReference type="PANTHER" id="PTHR20858:SF17">
    <property type="entry name" value="HYDROXYMETHYLPYRIMIDINE_PHOSPHOMETHYLPYRIMIDINE KINASE THI20-RELATED"/>
    <property type="match status" value="1"/>
</dbReference>
<dbReference type="SUPFAM" id="SSF53613">
    <property type="entry name" value="Ribokinase-like"/>
    <property type="match status" value="1"/>
</dbReference>
<dbReference type="EMBL" id="UHIA01000004">
    <property type="protein sequence ID" value="SUO98599.1"/>
    <property type="molecule type" value="Genomic_DNA"/>
</dbReference>
<dbReference type="PANTHER" id="PTHR20858">
    <property type="entry name" value="PHOSPHOMETHYLPYRIMIDINE KINASE"/>
    <property type="match status" value="1"/>
</dbReference>
<dbReference type="GO" id="GO:0009228">
    <property type="term" value="P:thiamine biosynthetic process"/>
    <property type="evidence" value="ECO:0007669"/>
    <property type="project" value="InterPro"/>
</dbReference>
<name>A0A380N1D4_9GAMM</name>
<dbReference type="InterPro" id="IPR029056">
    <property type="entry name" value="Ribokinase-like"/>
</dbReference>
<organism evidence="8 9">
    <name type="scientific">Suttonella indologenes</name>
    <dbReference type="NCBI Taxonomy" id="13276"/>
    <lineage>
        <taxon>Bacteria</taxon>
        <taxon>Pseudomonadati</taxon>
        <taxon>Pseudomonadota</taxon>
        <taxon>Gammaproteobacteria</taxon>
        <taxon>Cardiobacteriales</taxon>
        <taxon>Cardiobacteriaceae</taxon>
        <taxon>Suttonella</taxon>
    </lineage>
</organism>
<dbReference type="RefSeq" id="WP_115219397.1">
    <property type="nucleotide sequence ID" value="NZ_UHIA01000004.1"/>
</dbReference>
<keyword evidence="4" id="KW-0547">Nucleotide-binding</keyword>
<sequence>MNHSHPIALSIAGSDSGGGAGIQADIKTFSALGVYAASVITAVTAQNTRSVSHIELLSAESIRAQIQAVMQDIKPQAIKIGMLGDAPIIHTVADALAEFAPLPLVLDPVMVAKSGDTLLNQQAISALKSRLIPLASLITPNLPESAVLLGRDSVSSGDEEAAKALLELGCQAVLLKGGHGSGDTLSDLLLDAQDKQTFSSPRLPTKNTHGTGCTFSAAIAAGLAKGLPLADSVAQAHRYLAAAIAQADNLNIGSGHGPVHHFHHYWSCFNTQDDT</sequence>
<proteinExistence type="predicted"/>
<accession>A0A380N1D4</accession>
<dbReference type="UniPathway" id="UPA00060">
    <property type="reaction ID" value="UER00138"/>
</dbReference>
<evidence type="ECO:0000256" key="2">
    <source>
        <dbReference type="ARBA" id="ARBA00012135"/>
    </source>
</evidence>
<dbReference type="OrthoDB" id="9810880at2"/>
<feature type="domain" description="Pyridoxamine kinase/Phosphomethylpyrimidine kinase" evidence="7">
    <location>
        <begin position="15"/>
        <end position="260"/>
    </location>
</feature>
<dbReference type="GO" id="GO:0008902">
    <property type="term" value="F:hydroxymethylpyrimidine kinase activity"/>
    <property type="evidence" value="ECO:0007669"/>
    <property type="project" value="UniProtKB-EC"/>
</dbReference>